<dbReference type="PANTHER" id="PTHR22804">
    <property type="entry name" value="AGGRECAN/VERSICAN PROTEOGLYCAN"/>
    <property type="match status" value="1"/>
</dbReference>
<dbReference type="Proteomes" id="UP001476798">
    <property type="component" value="Unassembled WGS sequence"/>
</dbReference>
<evidence type="ECO:0000256" key="5">
    <source>
        <dbReference type="PROSITE-ProRule" id="PRU00323"/>
    </source>
</evidence>
<organism evidence="7 8">
    <name type="scientific">Goodea atripinnis</name>
    <dbReference type="NCBI Taxonomy" id="208336"/>
    <lineage>
        <taxon>Eukaryota</taxon>
        <taxon>Metazoa</taxon>
        <taxon>Chordata</taxon>
        <taxon>Craniata</taxon>
        <taxon>Vertebrata</taxon>
        <taxon>Euteleostomi</taxon>
        <taxon>Actinopterygii</taxon>
        <taxon>Neopterygii</taxon>
        <taxon>Teleostei</taxon>
        <taxon>Neoteleostei</taxon>
        <taxon>Acanthomorphata</taxon>
        <taxon>Ovalentaria</taxon>
        <taxon>Atherinomorphae</taxon>
        <taxon>Cyprinodontiformes</taxon>
        <taxon>Goodeidae</taxon>
        <taxon>Goodea</taxon>
    </lineage>
</organism>
<dbReference type="InterPro" id="IPR016187">
    <property type="entry name" value="CTDL_fold"/>
</dbReference>
<evidence type="ECO:0000259" key="6">
    <source>
        <dbReference type="PROSITE" id="PS50963"/>
    </source>
</evidence>
<evidence type="ECO:0000313" key="7">
    <source>
        <dbReference type="EMBL" id="MEQ2167668.1"/>
    </source>
</evidence>
<comment type="caution">
    <text evidence="7">The sequence shown here is derived from an EMBL/GenBank/DDBJ whole genome shotgun (WGS) entry which is preliminary data.</text>
</comment>
<reference evidence="7 8" key="1">
    <citation type="submission" date="2021-06" db="EMBL/GenBank/DDBJ databases">
        <authorList>
            <person name="Palmer J.M."/>
        </authorList>
    </citation>
    <scope>NUCLEOTIDE SEQUENCE [LARGE SCALE GENOMIC DNA]</scope>
    <source>
        <strain evidence="7 8">GA_2019</strain>
        <tissue evidence="7">Muscle</tissue>
    </source>
</reference>
<dbReference type="CDD" id="cd03520">
    <property type="entry name" value="Link_domain_CSPGs_modules_2_4"/>
    <property type="match status" value="2"/>
</dbReference>
<comment type="subcellular location">
    <subcellularLocation>
        <location evidence="1">Secreted</location>
    </subcellularLocation>
</comment>
<feature type="disulfide bond" evidence="5">
    <location>
        <begin position="78"/>
        <end position="99"/>
    </location>
</feature>
<dbReference type="PANTHER" id="PTHR22804:SF54">
    <property type="match status" value="1"/>
</dbReference>
<dbReference type="InterPro" id="IPR000538">
    <property type="entry name" value="Link_dom"/>
</dbReference>
<evidence type="ECO:0000256" key="2">
    <source>
        <dbReference type="ARBA" id="ARBA00022525"/>
    </source>
</evidence>
<keyword evidence="3" id="KW-0677">Repeat</keyword>
<evidence type="ECO:0000256" key="4">
    <source>
        <dbReference type="ARBA" id="ARBA00023157"/>
    </source>
</evidence>
<dbReference type="SMART" id="SM00445">
    <property type="entry name" value="LINK"/>
    <property type="match status" value="2"/>
</dbReference>
<dbReference type="Gene3D" id="3.10.100.10">
    <property type="entry name" value="Mannose-Binding Protein A, subunit A"/>
    <property type="match status" value="3"/>
</dbReference>
<keyword evidence="2" id="KW-0964">Secreted</keyword>
<dbReference type="EMBL" id="JAHRIO010030296">
    <property type="protein sequence ID" value="MEQ2167668.1"/>
    <property type="molecule type" value="Genomic_DNA"/>
</dbReference>
<dbReference type="PROSITE" id="PS01241">
    <property type="entry name" value="LINK_1"/>
    <property type="match status" value="2"/>
</dbReference>
<dbReference type="Pfam" id="PF00193">
    <property type="entry name" value="Xlink"/>
    <property type="match status" value="3"/>
</dbReference>
<protein>
    <recommendedName>
        <fullName evidence="6">Link domain-containing protein</fullName>
    </recommendedName>
</protein>
<keyword evidence="8" id="KW-1185">Reference proteome</keyword>
<sequence length="307" mass="33984">VVFHYRAISTRYTLTFEKAKAACIQNSASIATPAQLQAAYDDGYHHFYEAKDQCVKLGARLATTGELYLAWKDGMDVCNTGWLADRSVRYPVNIPRPQCGGGLVGVRTVYLFPNQTGYPYPDSRHDAVCFQENDDEDAVPGRTKPFPDIQFRSTSEHYPTLTASPGSKEIKSGGIVTLSPLLFPPAVDESGEDVAMGPTGEVFFTTDYDSFSYDEAVQHCQKLNTTLATPGQLYAAWKQGLDKCRPGWLMDRSVRYPITTPKSYCGGGQVGVHTIYAFPNQTGFPDEHSRYDAYCFRGWIGLGVVFS</sequence>
<feature type="non-terminal residue" evidence="7">
    <location>
        <position position="1"/>
    </location>
</feature>
<feature type="disulfide bond" evidence="5">
    <location>
        <begin position="244"/>
        <end position="265"/>
    </location>
</feature>
<dbReference type="SUPFAM" id="SSF56436">
    <property type="entry name" value="C-type lectin-like"/>
    <property type="match status" value="3"/>
</dbReference>
<evidence type="ECO:0000256" key="1">
    <source>
        <dbReference type="ARBA" id="ARBA00004613"/>
    </source>
</evidence>
<keyword evidence="4 5" id="KW-1015">Disulfide bond</keyword>
<dbReference type="InterPro" id="IPR050691">
    <property type="entry name" value="Hyaluronan_bind_Proteoglycan"/>
</dbReference>
<name>A0ABV0NAU2_9TELE</name>
<dbReference type="InterPro" id="IPR016186">
    <property type="entry name" value="C-type_lectin-like/link_sf"/>
</dbReference>
<feature type="domain" description="Link" evidence="6">
    <location>
        <begin position="198"/>
        <end position="297"/>
    </location>
</feature>
<gene>
    <name evidence="7" type="ORF">GOODEAATRI_006490</name>
</gene>
<feature type="domain" description="Link" evidence="6">
    <location>
        <begin position="34"/>
        <end position="131"/>
    </location>
</feature>
<proteinExistence type="predicted"/>
<dbReference type="PROSITE" id="PS50963">
    <property type="entry name" value="LINK_2"/>
    <property type="match status" value="2"/>
</dbReference>
<comment type="caution">
    <text evidence="5">Lacks conserved residue(s) required for the propagation of feature annotation.</text>
</comment>
<evidence type="ECO:0000256" key="3">
    <source>
        <dbReference type="ARBA" id="ARBA00022737"/>
    </source>
</evidence>
<accession>A0ABV0NAU2</accession>
<evidence type="ECO:0000313" key="8">
    <source>
        <dbReference type="Proteomes" id="UP001476798"/>
    </source>
</evidence>